<dbReference type="Gene3D" id="3.50.50.60">
    <property type="entry name" value="FAD/NAD(P)-binding domain"/>
    <property type="match status" value="2"/>
</dbReference>
<comment type="similarity">
    <text evidence="1">Belongs to the FAD-binding monooxygenase family.</text>
</comment>
<feature type="domain" description="FAD/NAD(P)-binding" evidence="2">
    <location>
        <begin position="30"/>
        <end position="255"/>
    </location>
</feature>
<reference evidence="3 4" key="1">
    <citation type="journal article" date="2019" name="Nat. Ecol. Evol.">
        <title>Megaphylogeny resolves global patterns of mushroom evolution.</title>
        <authorList>
            <person name="Varga T."/>
            <person name="Krizsan K."/>
            <person name="Foldi C."/>
            <person name="Dima B."/>
            <person name="Sanchez-Garcia M."/>
            <person name="Sanchez-Ramirez S."/>
            <person name="Szollosi G.J."/>
            <person name="Szarkandi J.G."/>
            <person name="Papp V."/>
            <person name="Albert L."/>
            <person name="Andreopoulos W."/>
            <person name="Angelini C."/>
            <person name="Antonin V."/>
            <person name="Barry K.W."/>
            <person name="Bougher N.L."/>
            <person name="Buchanan P."/>
            <person name="Buyck B."/>
            <person name="Bense V."/>
            <person name="Catcheside P."/>
            <person name="Chovatia M."/>
            <person name="Cooper J."/>
            <person name="Damon W."/>
            <person name="Desjardin D."/>
            <person name="Finy P."/>
            <person name="Geml J."/>
            <person name="Haridas S."/>
            <person name="Hughes K."/>
            <person name="Justo A."/>
            <person name="Karasinski D."/>
            <person name="Kautmanova I."/>
            <person name="Kiss B."/>
            <person name="Kocsube S."/>
            <person name="Kotiranta H."/>
            <person name="LaButti K.M."/>
            <person name="Lechner B.E."/>
            <person name="Liimatainen K."/>
            <person name="Lipzen A."/>
            <person name="Lukacs Z."/>
            <person name="Mihaltcheva S."/>
            <person name="Morgado L.N."/>
            <person name="Niskanen T."/>
            <person name="Noordeloos M.E."/>
            <person name="Ohm R.A."/>
            <person name="Ortiz-Santana B."/>
            <person name="Ovrebo C."/>
            <person name="Racz N."/>
            <person name="Riley R."/>
            <person name="Savchenko A."/>
            <person name="Shiryaev A."/>
            <person name="Soop K."/>
            <person name="Spirin V."/>
            <person name="Szebenyi C."/>
            <person name="Tomsovsky M."/>
            <person name="Tulloss R.E."/>
            <person name="Uehling J."/>
            <person name="Grigoriev I.V."/>
            <person name="Vagvolgyi C."/>
            <person name="Papp T."/>
            <person name="Martin F.M."/>
            <person name="Miettinen O."/>
            <person name="Hibbett D.S."/>
            <person name="Nagy L.G."/>
        </authorList>
    </citation>
    <scope>NUCLEOTIDE SEQUENCE [LARGE SCALE GENOMIC DNA]</scope>
    <source>
        <strain evidence="3 4">CBS 309.79</strain>
    </source>
</reference>
<dbReference type="PANTHER" id="PTHR42877:SF7">
    <property type="entry name" value="FLAVIN-BINDING MONOOXYGENASE-RELATED"/>
    <property type="match status" value="1"/>
</dbReference>
<name>A0A5C3QD30_9AGAR</name>
<organism evidence="3 4">
    <name type="scientific">Pterulicium gracile</name>
    <dbReference type="NCBI Taxonomy" id="1884261"/>
    <lineage>
        <taxon>Eukaryota</taxon>
        <taxon>Fungi</taxon>
        <taxon>Dikarya</taxon>
        <taxon>Basidiomycota</taxon>
        <taxon>Agaricomycotina</taxon>
        <taxon>Agaricomycetes</taxon>
        <taxon>Agaricomycetidae</taxon>
        <taxon>Agaricales</taxon>
        <taxon>Pleurotineae</taxon>
        <taxon>Pterulaceae</taxon>
        <taxon>Pterulicium</taxon>
    </lineage>
</organism>
<accession>A0A5C3QD30</accession>
<evidence type="ECO:0000313" key="3">
    <source>
        <dbReference type="EMBL" id="TFK98979.1"/>
    </source>
</evidence>
<proteinExistence type="inferred from homology"/>
<sequence>MQAVKPHSTAQPARHLDLLDRAVDEPRPIKVVVIGAGFSGIVAAIRLAQRVKNLDLVVYEASDGIGGTWNLNKYPASLKRFKILHCGAACDVPSPAYQYTFESNSNWSAYYVPGREIQEYLQGVAANYNVQQYIKIRHRVLEARFCEASGKWTLSVQRPANSVSVNGTASGLLNGHAAAVEEVEVQADVVVTGLGPLSRWKWPDIEGMRDFQGKLIHSARWETGEGDISKGWEDTVKSWTSKRVAVIGAGSTGLQIVPSLQPKVAKLFNYVRGKTWTGFPVSIPELAKDTQTTTASNYYFTDDDKANLRDGEYYQRFRMKLESEINHSHKLTIHGTDAAEKARLVFSQYMRAKLEKKPWIADHITPTFPVGCRSRTPGPGYLDALCEDNVEFIPTPIARFTPTGIQTSDGEHQKLDVIICATGFDTSFQLPFPIIGKNGVSLNDANKPYPRTYLSVATPGFPNLFQILGPNGNIAAGHLLVVVEKMADYVTDAVLKMQRELIKTMEPTQEAADDFDEYVQTVFAHKCRSWYKAGQDEGRIVGLWPGSSLHAVKTLSNPRWEDYSYSYHSSTGTSKHTSRFAFLGNGETFNEREGNGDLAWYHREVDHPPRLLEKQ</sequence>
<dbReference type="AlphaFoldDB" id="A0A5C3QD30"/>
<evidence type="ECO:0000313" key="4">
    <source>
        <dbReference type="Proteomes" id="UP000305067"/>
    </source>
</evidence>
<dbReference type="STRING" id="1884261.A0A5C3QD30"/>
<dbReference type="PRINTS" id="PR00368">
    <property type="entry name" value="FADPNR"/>
</dbReference>
<evidence type="ECO:0000259" key="2">
    <source>
        <dbReference type="Pfam" id="PF07992"/>
    </source>
</evidence>
<keyword evidence="4" id="KW-1185">Reference proteome</keyword>
<dbReference type="Proteomes" id="UP000305067">
    <property type="component" value="Unassembled WGS sequence"/>
</dbReference>
<evidence type="ECO:0000256" key="1">
    <source>
        <dbReference type="ARBA" id="ARBA00010139"/>
    </source>
</evidence>
<dbReference type="GO" id="GO:0016491">
    <property type="term" value="F:oxidoreductase activity"/>
    <property type="evidence" value="ECO:0007669"/>
    <property type="project" value="InterPro"/>
</dbReference>
<dbReference type="InterPro" id="IPR023753">
    <property type="entry name" value="FAD/NAD-binding_dom"/>
</dbReference>
<gene>
    <name evidence="3" type="ORF">BDV98DRAFT_613593</name>
</gene>
<protein>
    <submittedName>
        <fullName evidence="3">FAD/NAD-binding domain-containing protein</fullName>
    </submittedName>
</protein>
<dbReference type="EMBL" id="ML178836">
    <property type="protein sequence ID" value="TFK98979.1"/>
    <property type="molecule type" value="Genomic_DNA"/>
</dbReference>
<dbReference type="InterPro" id="IPR051209">
    <property type="entry name" value="FAD-bind_Monooxygenase_sf"/>
</dbReference>
<dbReference type="InterPro" id="IPR036188">
    <property type="entry name" value="FAD/NAD-bd_sf"/>
</dbReference>
<dbReference type="OrthoDB" id="66881at2759"/>
<dbReference type="PANTHER" id="PTHR42877">
    <property type="entry name" value="L-ORNITHINE N(5)-MONOOXYGENASE-RELATED"/>
    <property type="match status" value="1"/>
</dbReference>
<dbReference type="Pfam" id="PF07992">
    <property type="entry name" value="Pyr_redox_2"/>
    <property type="match status" value="1"/>
</dbReference>
<dbReference type="SUPFAM" id="SSF51905">
    <property type="entry name" value="FAD/NAD(P)-binding domain"/>
    <property type="match status" value="1"/>
</dbReference>